<sequence>MKVGFIGAGNMGRAIANGLKKSGVCKSEELFCISASGSGAARMAAATGATVSESKKELIEQSDVIILAFKPQHLESISEEEANAAKGKIVISVLAGRTLDSMKSVFGDGPSNLVRVMPNTPSQIGKGVSTFCFLKEPSDDETSTTETVLGSLGTAYAVEESQLHIATVINGCGPAFYFRIVQLIAEIADEHGLNKDLAAKLACETGIGSLELLNQSESDPQELIDEVVSPNGVTHALLTSLNTNGMPALMRTATKDAVDRSIELSRKA</sequence>
<dbReference type="Pfam" id="PF03807">
    <property type="entry name" value="F420_oxidored"/>
    <property type="match status" value="1"/>
</dbReference>
<comment type="catalytic activity">
    <reaction evidence="4">
        <text>L-proline + NADP(+) = (S)-1-pyrroline-5-carboxylate + NADPH + 2 H(+)</text>
        <dbReference type="Rhea" id="RHEA:14109"/>
        <dbReference type="ChEBI" id="CHEBI:15378"/>
        <dbReference type="ChEBI" id="CHEBI:17388"/>
        <dbReference type="ChEBI" id="CHEBI:57783"/>
        <dbReference type="ChEBI" id="CHEBI:58349"/>
        <dbReference type="ChEBI" id="CHEBI:60039"/>
        <dbReference type="EC" id="1.5.1.2"/>
    </reaction>
</comment>
<evidence type="ECO:0000256" key="6">
    <source>
        <dbReference type="PIRSR" id="PIRSR000193-1"/>
    </source>
</evidence>
<protein>
    <recommendedName>
        <fullName evidence="4 5">Pyrroline-5-carboxylate reductase</fullName>
        <shortName evidence="4">P5C reductase</shortName>
        <shortName evidence="4">P5CR</shortName>
        <ecNumber evidence="4 5">1.5.1.2</ecNumber>
    </recommendedName>
    <alternativeName>
        <fullName evidence="4">PCA reductase</fullName>
    </alternativeName>
</protein>
<evidence type="ECO:0000256" key="1">
    <source>
        <dbReference type="ARBA" id="ARBA00005525"/>
    </source>
</evidence>
<comment type="similarity">
    <text evidence="1 4">Belongs to the pyrroline-5-carboxylate reductase family.</text>
</comment>
<dbReference type="InterPro" id="IPR000304">
    <property type="entry name" value="Pyrroline-COOH_reductase"/>
</dbReference>
<dbReference type="InterPro" id="IPR029036">
    <property type="entry name" value="P5CR_dimer"/>
</dbReference>
<feature type="domain" description="Pyrroline-5-carboxylate reductase catalytic N-terminal" evidence="7">
    <location>
        <begin position="2"/>
        <end position="96"/>
    </location>
</feature>
<comment type="function">
    <text evidence="4">Catalyzes the reduction of 1-pyrroline-5-carboxylate (PCA) to L-proline.</text>
</comment>
<gene>
    <name evidence="4 9" type="primary">proC</name>
    <name evidence="9" type="ORF">H5P27_03920</name>
</gene>
<dbReference type="PANTHER" id="PTHR11645:SF0">
    <property type="entry name" value="PYRROLINE-5-CARBOXYLATE REDUCTASE 3"/>
    <property type="match status" value="1"/>
</dbReference>
<dbReference type="HAMAP" id="MF_01925">
    <property type="entry name" value="P5C_reductase"/>
    <property type="match status" value="1"/>
</dbReference>
<evidence type="ECO:0000313" key="10">
    <source>
        <dbReference type="Proteomes" id="UP000526501"/>
    </source>
</evidence>
<evidence type="ECO:0000256" key="5">
    <source>
        <dbReference type="NCBIfam" id="TIGR00112"/>
    </source>
</evidence>
<evidence type="ECO:0000256" key="4">
    <source>
        <dbReference type="HAMAP-Rule" id="MF_01925"/>
    </source>
</evidence>
<comment type="catalytic activity">
    <reaction evidence="4">
        <text>L-proline + NAD(+) = (S)-1-pyrroline-5-carboxylate + NADH + 2 H(+)</text>
        <dbReference type="Rhea" id="RHEA:14105"/>
        <dbReference type="ChEBI" id="CHEBI:15378"/>
        <dbReference type="ChEBI" id="CHEBI:17388"/>
        <dbReference type="ChEBI" id="CHEBI:57540"/>
        <dbReference type="ChEBI" id="CHEBI:57945"/>
        <dbReference type="ChEBI" id="CHEBI:60039"/>
        <dbReference type="EC" id="1.5.1.2"/>
    </reaction>
</comment>
<comment type="pathway">
    <text evidence="4">Amino-acid biosynthesis; L-proline biosynthesis; L-proline from L-glutamate 5-semialdehyde: step 1/1.</text>
</comment>
<dbReference type="InterPro" id="IPR008927">
    <property type="entry name" value="6-PGluconate_DH-like_C_sf"/>
</dbReference>
<dbReference type="EMBL" id="JACHVC010000006">
    <property type="protein sequence ID" value="MBC2605183.1"/>
    <property type="molecule type" value="Genomic_DNA"/>
</dbReference>
<feature type="domain" description="Pyrroline-5-carboxylate reductase dimerisation" evidence="8">
    <location>
        <begin position="160"/>
        <end position="264"/>
    </location>
</feature>
<keyword evidence="4" id="KW-0641">Proline biosynthesis</keyword>
<comment type="subcellular location">
    <subcellularLocation>
        <location evidence="4">Cytoplasm</location>
    </subcellularLocation>
</comment>
<reference evidence="9 10" key="1">
    <citation type="submission" date="2020-07" db="EMBL/GenBank/DDBJ databases">
        <authorList>
            <person name="Feng X."/>
        </authorList>
    </citation>
    <scope>NUCLEOTIDE SEQUENCE [LARGE SCALE GENOMIC DNA]</scope>
    <source>
        <strain evidence="9 10">JCM23202</strain>
    </source>
</reference>
<dbReference type="GO" id="GO:0055129">
    <property type="term" value="P:L-proline biosynthetic process"/>
    <property type="evidence" value="ECO:0007669"/>
    <property type="project" value="UniProtKB-UniRule"/>
</dbReference>
<organism evidence="9 10">
    <name type="scientific">Pelagicoccus albus</name>
    <dbReference type="NCBI Taxonomy" id="415222"/>
    <lineage>
        <taxon>Bacteria</taxon>
        <taxon>Pseudomonadati</taxon>
        <taxon>Verrucomicrobiota</taxon>
        <taxon>Opitutia</taxon>
        <taxon>Puniceicoccales</taxon>
        <taxon>Pelagicoccaceae</taxon>
        <taxon>Pelagicoccus</taxon>
    </lineage>
</organism>
<dbReference type="UniPathway" id="UPA00098">
    <property type="reaction ID" value="UER00361"/>
</dbReference>
<dbReference type="GO" id="GO:0004735">
    <property type="term" value="F:pyrroline-5-carboxylate reductase activity"/>
    <property type="evidence" value="ECO:0007669"/>
    <property type="project" value="UniProtKB-UniRule"/>
</dbReference>
<dbReference type="Gene3D" id="3.40.50.720">
    <property type="entry name" value="NAD(P)-binding Rossmann-like Domain"/>
    <property type="match status" value="1"/>
</dbReference>
<evidence type="ECO:0000256" key="2">
    <source>
        <dbReference type="ARBA" id="ARBA00022857"/>
    </source>
</evidence>
<comment type="caution">
    <text evidence="9">The sequence shown here is derived from an EMBL/GenBank/DDBJ whole genome shotgun (WGS) entry which is preliminary data.</text>
</comment>
<dbReference type="PANTHER" id="PTHR11645">
    <property type="entry name" value="PYRROLINE-5-CARBOXYLATE REDUCTASE"/>
    <property type="match status" value="1"/>
</dbReference>
<dbReference type="RefSeq" id="WP_185659071.1">
    <property type="nucleotide sequence ID" value="NZ_CAWPOO010000006.1"/>
</dbReference>
<keyword evidence="4" id="KW-0028">Amino-acid biosynthesis</keyword>
<evidence type="ECO:0000259" key="7">
    <source>
        <dbReference type="Pfam" id="PF03807"/>
    </source>
</evidence>
<evidence type="ECO:0000256" key="3">
    <source>
        <dbReference type="ARBA" id="ARBA00023002"/>
    </source>
</evidence>
<dbReference type="Gene3D" id="1.10.3730.10">
    <property type="entry name" value="ProC C-terminal domain-like"/>
    <property type="match status" value="1"/>
</dbReference>
<keyword evidence="10" id="KW-1185">Reference proteome</keyword>
<keyword evidence="4" id="KW-0963">Cytoplasm</keyword>
<dbReference type="SUPFAM" id="SSF51735">
    <property type="entry name" value="NAD(P)-binding Rossmann-fold domains"/>
    <property type="match status" value="1"/>
</dbReference>
<feature type="binding site" evidence="6">
    <location>
        <begin position="68"/>
        <end position="71"/>
    </location>
    <ligand>
        <name>NADP(+)</name>
        <dbReference type="ChEBI" id="CHEBI:58349"/>
    </ligand>
</feature>
<evidence type="ECO:0000313" key="9">
    <source>
        <dbReference type="EMBL" id="MBC2605183.1"/>
    </source>
</evidence>
<dbReference type="InterPro" id="IPR036291">
    <property type="entry name" value="NAD(P)-bd_dom_sf"/>
</dbReference>
<dbReference type="NCBIfam" id="TIGR00112">
    <property type="entry name" value="proC"/>
    <property type="match status" value="1"/>
</dbReference>
<keyword evidence="2 4" id="KW-0521">NADP</keyword>
<proteinExistence type="inferred from homology"/>
<dbReference type="AlphaFoldDB" id="A0A7X1B3X3"/>
<evidence type="ECO:0000259" key="8">
    <source>
        <dbReference type="Pfam" id="PF14748"/>
    </source>
</evidence>
<dbReference type="GO" id="GO:0005737">
    <property type="term" value="C:cytoplasm"/>
    <property type="evidence" value="ECO:0007669"/>
    <property type="project" value="UniProtKB-SubCell"/>
</dbReference>
<dbReference type="SUPFAM" id="SSF48179">
    <property type="entry name" value="6-phosphogluconate dehydrogenase C-terminal domain-like"/>
    <property type="match status" value="1"/>
</dbReference>
<dbReference type="Pfam" id="PF14748">
    <property type="entry name" value="P5CR_dimer"/>
    <property type="match status" value="1"/>
</dbReference>
<feature type="binding site" evidence="6">
    <location>
        <position position="34"/>
    </location>
    <ligand>
        <name>NADP(+)</name>
        <dbReference type="ChEBI" id="CHEBI:58349"/>
    </ligand>
</feature>
<dbReference type="PIRSF" id="PIRSF000193">
    <property type="entry name" value="Pyrrol-5-carb_rd"/>
    <property type="match status" value="1"/>
</dbReference>
<dbReference type="EC" id="1.5.1.2" evidence="4 5"/>
<name>A0A7X1B3X3_9BACT</name>
<dbReference type="InterPro" id="IPR028939">
    <property type="entry name" value="P5C_Rdtase_cat_N"/>
</dbReference>
<dbReference type="Proteomes" id="UP000526501">
    <property type="component" value="Unassembled WGS sequence"/>
</dbReference>
<feature type="binding site" evidence="6">
    <location>
        <begin position="6"/>
        <end position="11"/>
    </location>
    <ligand>
        <name>NADP(+)</name>
        <dbReference type="ChEBI" id="CHEBI:58349"/>
    </ligand>
</feature>
<accession>A0A7X1B3X3</accession>
<keyword evidence="3 4" id="KW-0560">Oxidoreductase</keyword>